<evidence type="ECO:0000313" key="3">
    <source>
        <dbReference type="Proteomes" id="UP000295444"/>
    </source>
</evidence>
<evidence type="ECO:0000313" key="2">
    <source>
        <dbReference type="EMBL" id="TDP98062.1"/>
    </source>
</evidence>
<sequence length="92" mass="10184">MADSAPIYDDKAHVRGNLDLTGAEWQRAAEPDADPEGEYVEIAFVEHTDGKTYIAMRNSKFTGPDDTVLVFTESEWDAFVAGAKAGEFDEPW</sequence>
<dbReference type="InterPro" id="IPR007278">
    <property type="entry name" value="DUF397"/>
</dbReference>
<dbReference type="RefSeq" id="WP_133851169.1">
    <property type="nucleotide sequence ID" value="NZ_SNXZ01000003.1"/>
</dbReference>
<organism evidence="2 3">
    <name type="scientific">Labedaea rhizosphaerae</name>
    <dbReference type="NCBI Taxonomy" id="598644"/>
    <lineage>
        <taxon>Bacteria</taxon>
        <taxon>Bacillati</taxon>
        <taxon>Actinomycetota</taxon>
        <taxon>Actinomycetes</taxon>
        <taxon>Pseudonocardiales</taxon>
        <taxon>Pseudonocardiaceae</taxon>
        <taxon>Labedaea</taxon>
    </lineage>
</organism>
<accession>A0A4R6SDV0</accession>
<protein>
    <submittedName>
        <fullName evidence="2">Uncharacterized protein DUF397</fullName>
    </submittedName>
</protein>
<dbReference type="EMBL" id="SNXZ01000003">
    <property type="protein sequence ID" value="TDP98062.1"/>
    <property type="molecule type" value="Genomic_DNA"/>
</dbReference>
<keyword evidence="3" id="KW-1185">Reference proteome</keyword>
<comment type="caution">
    <text evidence="2">The sequence shown here is derived from an EMBL/GenBank/DDBJ whole genome shotgun (WGS) entry which is preliminary data.</text>
</comment>
<dbReference type="Pfam" id="PF04149">
    <property type="entry name" value="DUF397"/>
    <property type="match status" value="1"/>
</dbReference>
<reference evidence="2 3" key="1">
    <citation type="submission" date="2019-03" db="EMBL/GenBank/DDBJ databases">
        <title>Genomic Encyclopedia of Type Strains, Phase IV (KMG-IV): sequencing the most valuable type-strain genomes for metagenomic binning, comparative biology and taxonomic classification.</title>
        <authorList>
            <person name="Goeker M."/>
        </authorList>
    </citation>
    <scope>NUCLEOTIDE SEQUENCE [LARGE SCALE GENOMIC DNA]</scope>
    <source>
        <strain evidence="2 3">DSM 45361</strain>
    </source>
</reference>
<name>A0A4R6SDV0_LABRH</name>
<proteinExistence type="predicted"/>
<dbReference type="AlphaFoldDB" id="A0A4R6SDV0"/>
<dbReference type="Proteomes" id="UP000295444">
    <property type="component" value="Unassembled WGS sequence"/>
</dbReference>
<evidence type="ECO:0000259" key="1">
    <source>
        <dbReference type="Pfam" id="PF04149"/>
    </source>
</evidence>
<gene>
    <name evidence="2" type="ORF">EV186_1031042</name>
</gene>
<dbReference type="OrthoDB" id="4299240at2"/>
<feature type="domain" description="DUF397" evidence="1">
    <location>
        <begin position="23"/>
        <end position="84"/>
    </location>
</feature>